<comment type="caution">
    <text evidence="8">The sequence shown here is derived from an EMBL/GenBank/DDBJ whole genome shotgun (WGS) entry which is preliminary data.</text>
</comment>
<keyword evidence="5" id="KW-0539">Nucleus</keyword>
<sequence>MSETPDVNTNSNKNNFQNAVNWNAGKCNHDIQNDGDWNAESKNNGLVSDASQNIIGIDQSLRYSKVEMLTIGKTVPDSLFPVFTIKEKEAAWQTGDYCMAKYSEDGLYYFGQILSISADGTCCEVLYTDYKVKETVKLTDLLTDYGIKKKDMTRVVQSPQKRGVVKNENAHSNAFTSVTKVNEVNNVNNHFSNLTIESELSNGMQDKDSEYVEINRQLVENYSKQSNPKMTKAEEANESRPEQQTHEKDSMSKTAQNKIIYSNEEILNVNSMLPKTQLPVFCDDEKDAGCANISAEINAEEGGNRENNGQESSMGDRLKWYLDGYRAGLQTGLQVRSEQNENFNVEISGQLKISVQSL</sequence>
<dbReference type="Gene3D" id="2.30.30.140">
    <property type="match status" value="1"/>
</dbReference>
<dbReference type="GO" id="GO:0006397">
    <property type="term" value="P:mRNA processing"/>
    <property type="evidence" value="ECO:0007669"/>
    <property type="project" value="UniProtKB-KW"/>
</dbReference>
<evidence type="ECO:0000259" key="7">
    <source>
        <dbReference type="PROSITE" id="PS50304"/>
    </source>
</evidence>
<comment type="similarity">
    <text evidence="2">Belongs to the SMN family.</text>
</comment>
<accession>A0AAD4MZ87</accession>
<dbReference type="Proteomes" id="UP001201812">
    <property type="component" value="Unassembled WGS sequence"/>
</dbReference>
<dbReference type="PROSITE" id="PS50304">
    <property type="entry name" value="TUDOR"/>
    <property type="match status" value="1"/>
</dbReference>
<evidence type="ECO:0000256" key="6">
    <source>
        <dbReference type="SAM" id="MobiDB-lite"/>
    </source>
</evidence>
<dbReference type="InterPro" id="IPR002999">
    <property type="entry name" value="Tudor"/>
</dbReference>
<organism evidence="8 9">
    <name type="scientific">Ditylenchus destructor</name>
    <dbReference type="NCBI Taxonomy" id="166010"/>
    <lineage>
        <taxon>Eukaryota</taxon>
        <taxon>Metazoa</taxon>
        <taxon>Ecdysozoa</taxon>
        <taxon>Nematoda</taxon>
        <taxon>Chromadorea</taxon>
        <taxon>Rhabditida</taxon>
        <taxon>Tylenchina</taxon>
        <taxon>Tylenchomorpha</taxon>
        <taxon>Sphaerularioidea</taxon>
        <taxon>Anguinidae</taxon>
        <taxon>Anguininae</taxon>
        <taxon>Ditylenchus</taxon>
    </lineage>
</organism>
<evidence type="ECO:0000256" key="5">
    <source>
        <dbReference type="ARBA" id="ARBA00023242"/>
    </source>
</evidence>
<dbReference type="AlphaFoldDB" id="A0AAD4MZ87"/>
<comment type="subcellular location">
    <subcellularLocation>
        <location evidence="1">Nucleus</location>
        <location evidence="1">Cajal body</location>
    </subcellularLocation>
</comment>
<feature type="region of interest" description="Disordered" evidence="6">
    <location>
        <begin position="220"/>
        <end position="255"/>
    </location>
</feature>
<dbReference type="GO" id="GO:0008380">
    <property type="term" value="P:RNA splicing"/>
    <property type="evidence" value="ECO:0007669"/>
    <property type="project" value="UniProtKB-KW"/>
</dbReference>
<evidence type="ECO:0000256" key="2">
    <source>
        <dbReference type="ARBA" id="ARBA00005371"/>
    </source>
</evidence>
<dbReference type="InterPro" id="IPR010304">
    <property type="entry name" value="SMN_Tudor"/>
</dbReference>
<dbReference type="SMART" id="SM00333">
    <property type="entry name" value="TUDOR"/>
    <property type="match status" value="1"/>
</dbReference>
<evidence type="ECO:0000256" key="3">
    <source>
        <dbReference type="ARBA" id="ARBA00022664"/>
    </source>
</evidence>
<dbReference type="Pfam" id="PF06003">
    <property type="entry name" value="SMN_Tudor"/>
    <property type="match status" value="1"/>
</dbReference>
<dbReference type="SUPFAM" id="SSF63748">
    <property type="entry name" value="Tudor/PWWP/MBT"/>
    <property type="match status" value="1"/>
</dbReference>
<keyword evidence="9" id="KW-1185">Reference proteome</keyword>
<dbReference type="GO" id="GO:0003723">
    <property type="term" value="F:RNA binding"/>
    <property type="evidence" value="ECO:0007669"/>
    <property type="project" value="InterPro"/>
</dbReference>
<evidence type="ECO:0000256" key="4">
    <source>
        <dbReference type="ARBA" id="ARBA00023187"/>
    </source>
</evidence>
<name>A0AAD4MZ87_9BILA</name>
<feature type="compositionally biased region" description="Polar residues" evidence="6">
    <location>
        <begin position="220"/>
        <end position="229"/>
    </location>
</feature>
<feature type="compositionally biased region" description="Basic and acidic residues" evidence="6">
    <location>
        <begin position="231"/>
        <end position="251"/>
    </location>
</feature>
<keyword evidence="4" id="KW-0508">mRNA splicing</keyword>
<dbReference type="GO" id="GO:0005737">
    <property type="term" value="C:cytoplasm"/>
    <property type="evidence" value="ECO:0007669"/>
    <property type="project" value="InterPro"/>
</dbReference>
<evidence type="ECO:0000256" key="1">
    <source>
        <dbReference type="ARBA" id="ARBA00004408"/>
    </source>
</evidence>
<reference evidence="8" key="1">
    <citation type="submission" date="2022-01" db="EMBL/GenBank/DDBJ databases">
        <title>Genome Sequence Resource for Two Populations of Ditylenchus destructor, the Migratory Endoparasitic Phytonematode.</title>
        <authorList>
            <person name="Zhang H."/>
            <person name="Lin R."/>
            <person name="Xie B."/>
        </authorList>
    </citation>
    <scope>NUCLEOTIDE SEQUENCE</scope>
    <source>
        <strain evidence="8">BazhouSP</strain>
    </source>
</reference>
<keyword evidence="3" id="KW-0507">mRNA processing</keyword>
<protein>
    <submittedName>
        <fullName evidence="8">Survival motor neuron protein (SMN) domain-containing protein</fullName>
    </submittedName>
</protein>
<gene>
    <name evidence="8" type="ORF">DdX_10859</name>
</gene>
<dbReference type="GO" id="GO:0015030">
    <property type="term" value="C:Cajal body"/>
    <property type="evidence" value="ECO:0007669"/>
    <property type="project" value="UniProtKB-SubCell"/>
</dbReference>
<evidence type="ECO:0000313" key="9">
    <source>
        <dbReference type="Proteomes" id="UP001201812"/>
    </source>
</evidence>
<evidence type="ECO:0000313" key="8">
    <source>
        <dbReference type="EMBL" id="KAI1710183.1"/>
    </source>
</evidence>
<feature type="domain" description="Tudor" evidence="7">
    <location>
        <begin position="91"/>
        <end position="151"/>
    </location>
</feature>
<dbReference type="EMBL" id="JAKKPZ010000027">
    <property type="protein sequence ID" value="KAI1710183.1"/>
    <property type="molecule type" value="Genomic_DNA"/>
</dbReference>
<proteinExistence type="inferred from homology"/>